<accession>A0ACC0H183</accession>
<evidence type="ECO:0000313" key="1">
    <source>
        <dbReference type="EMBL" id="KAI8006910.1"/>
    </source>
</evidence>
<sequence length="91" mass="10641">MEEFHRRTPAIQFDALCGGDHCYLEKECSICLTEIEPDEELNHITCGHVFHKTCLKWLMRWNISCPRCRSRFVPQDVEDIDEVLDVLCNAS</sequence>
<proteinExistence type="predicted"/>
<gene>
    <name evidence="1" type="ORF">LOK49_LG07G02781</name>
</gene>
<evidence type="ECO:0000313" key="2">
    <source>
        <dbReference type="Proteomes" id="UP001060215"/>
    </source>
</evidence>
<dbReference type="EMBL" id="CM045764">
    <property type="protein sequence ID" value="KAI8006910.1"/>
    <property type="molecule type" value="Genomic_DNA"/>
</dbReference>
<keyword evidence="2" id="KW-1185">Reference proteome</keyword>
<comment type="caution">
    <text evidence="1">The sequence shown here is derived from an EMBL/GenBank/DDBJ whole genome shotgun (WGS) entry which is preliminary data.</text>
</comment>
<organism evidence="1 2">
    <name type="scientific">Camellia lanceoleosa</name>
    <dbReference type="NCBI Taxonomy" id="1840588"/>
    <lineage>
        <taxon>Eukaryota</taxon>
        <taxon>Viridiplantae</taxon>
        <taxon>Streptophyta</taxon>
        <taxon>Embryophyta</taxon>
        <taxon>Tracheophyta</taxon>
        <taxon>Spermatophyta</taxon>
        <taxon>Magnoliopsida</taxon>
        <taxon>eudicotyledons</taxon>
        <taxon>Gunneridae</taxon>
        <taxon>Pentapetalae</taxon>
        <taxon>asterids</taxon>
        <taxon>Ericales</taxon>
        <taxon>Theaceae</taxon>
        <taxon>Camellia</taxon>
    </lineage>
</organism>
<dbReference type="Proteomes" id="UP001060215">
    <property type="component" value="Chromosome 7"/>
</dbReference>
<name>A0ACC0H183_9ERIC</name>
<reference evidence="1 2" key="1">
    <citation type="journal article" date="2022" name="Plant J.">
        <title>Chromosome-level genome of Camellia lanceoleosa provides a valuable resource for understanding genome evolution and self-incompatibility.</title>
        <authorList>
            <person name="Gong W."/>
            <person name="Xiao S."/>
            <person name="Wang L."/>
            <person name="Liao Z."/>
            <person name="Chang Y."/>
            <person name="Mo W."/>
            <person name="Hu G."/>
            <person name="Li W."/>
            <person name="Zhao G."/>
            <person name="Zhu H."/>
            <person name="Hu X."/>
            <person name="Ji K."/>
            <person name="Xiang X."/>
            <person name="Song Q."/>
            <person name="Yuan D."/>
            <person name="Jin S."/>
            <person name="Zhang L."/>
        </authorList>
    </citation>
    <scope>NUCLEOTIDE SEQUENCE [LARGE SCALE GENOMIC DNA]</scope>
    <source>
        <strain evidence="1">SQ_2022a</strain>
    </source>
</reference>
<protein>
    <submittedName>
        <fullName evidence="1">E3 ubiquitin-protein ligase XERICO</fullName>
    </submittedName>
</protein>